<organism evidence="2 3">
    <name type="scientific">Pipistrellus kuhlii</name>
    <name type="common">Kuhl's pipistrelle</name>
    <dbReference type="NCBI Taxonomy" id="59472"/>
    <lineage>
        <taxon>Eukaryota</taxon>
        <taxon>Metazoa</taxon>
        <taxon>Chordata</taxon>
        <taxon>Craniata</taxon>
        <taxon>Vertebrata</taxon>
        <taxon>Euteleostomi</taxon>
        <taxon>Mammalia</taxon>
        <taxon>Eutheria</taxon>
        <taxon>Laurasiatheria</taxon>
        <taxon>Chiroptera</taxon>
        <taxon>Yangochiroptera</taxon>
        <taxon>Vespertilionidae</taxon>
        <taxon>Pipistrellus</taxon>
    </lineage>
</organism>
<name>A0A7J7U881_PIPKU</name>
<gene>
    <name evidence="2" type="ORF">mPipKuh1_012407</name>
</gene>
<dbReference type="EMBL" id="JACAGB010000022">
    <property type="protein sequence ID" value="KAF6309167.1"/>
    <property type="molecule type" value="Genomic_DNA"/>
</dbReference>
<dbReference type="Proteomes" id="UP000558488">
    <property type="component" value="Unassembled WGS sequence"/>
</dbReference>
<sequence length="96" mass="10397">MPPDMEEMTPTWTWPVPAACRDRPKAGVVTRRTRVACCPCTDPRAEDQRSQEVTTELSPGPAPSGVTGGGAVTRPCCHPCLLSQLPALFRVRPQVL</sequence>
<accession>A0A7J7U881</accession>
<keyword evidence="3" id="KW-1185">Reference proteome</keyword>
<reference evidence="2 3" key="1">
    <citation type="journal article" date="2020" name="Nature">
        <title>Six reference-quality genomes reveal evolution of bat adaptations.</title>
        <authorList>
            <person name="Jebb D."/>
            <person name="Huang Z."/>
            <person name="Pippel M."/>
            <person name="Hughes G.M."/>
            <person name="Lavrichenko K."/>
            <person name="Devanna P."/>
            <person name="Winkler S."/>
            <person name="Jermiin L.S."/>
            <person name="Skirmuntt E.C."/>
            <person name="Katzourakis A."/>
            <person name="Burkitt-Gray L."/>
            <person name="Ray D.A."/>
            <person name="Sullivan K.A.M."/>
            <person name="Roscito J.G."/>
            <person name="Kirilenko B.M."/>
            <person name="Davalos L.M."/>
            <person name="Corthals A.P."/>
            <person name="Power M.L."/>
            <person name="Jones G."/>
            <person name="Ransome R.D."/>
            <person name="Dechmann D.K.N."/>
            <person name="Locatelli A.G."/>
            <person name="Puechmaille S.J."/>
            <person name="Fedrigo O."/>
            <person name="Jarvis E.D."/>
            <person name="Hiller M."/>
            <person name="Vernes S.C."/>
            <person name="Myers E.W."/>
            <person name="Teeling E.C."/>
        </authorList>
    </citation>
    <scope>NUCLEOTIDE SEQUENCE [LARGE SCALE GENOMIC DNA]</scope>
    <source>
        <strain evidence="2">MPipKuh1</strain>
        <tissue evidence="2">Flight muscle</tissue>
    </source>
</reference>
<evidence type="ECO:0000256" key="1">
    <source>
        <dbReference type="SAM" id="MobiDB-lite"/>
    </source>
</evidence>
<proteinExistence type="predicted"/>
<evidence type="ECO:0000313" key="2">
    <source>
        <dbReference type="EMBL" id="KAF6309167.1"/>
    </source>
</evidence>
<dbReference type="AlphaFoldDB" id="A0A7J7U881"/>
<evidence type="ECO:0000313" key="3">
    <source>
        <dbReference type="Proteomes" id="UP000558488"/>
    </source>
</evidence>
<comment type="caution">
    <text evidence="2">The sequence shown here is derived from an EMBL/GenBank/DDBJ whole genome shotgun (WGS) entry which is preliminary data.</text>
</comment>
<feature type="region of interest" description="Disordered" evidence="1">
    <location>
        <begin position="43"/>
        <end position="68"/>
    </location>
</feature>
<protein>
    <submittedName>
        <fullName evidence="2">Notchless-like protein 1</fullName>
    </submittedName>
</protein>